<evidence type="ECO:0000313" key="1">
    <source>
        <dbReference type="EMBL" id="KAJ8868370.1"/>
    </source>
</evidence>
<gene>
    <name evidence="1" type="ORF">PR048_029886</name>
</gene>
<comment type="caution">
    <text evidence="1">The sequence shown here is derived from an EMBL/GenBank/DDBJ whole genome shotgun (WGS) entry which is preliminary data.</text>
</comment>
<evidence type="ECO:0000313" key="2">
    <source>
        <dbReference type="Proteomes" id="UP001159363"/>
    </source>
</evidence>
<dbReference type="Proteomes" id="UP001159363">
    <property type="component" value="Chromosome 13"/>
</dbReference>
<reference evidence="1 2" key="1">
    <citation type="submission" date="2023-02" db="EMBL/GenBank/DDBJ databases">
        <title>LHISI_Scaffold_Assembly.</title>
        <authorList>
            <person name="Stuart O.P."/>
            <person name="Cleave R."/>
            <person name="Magrath M.J.L."/>
            <person name="Mikheyev A.S."/>
        </authorList>
    </citation>
    <scope>NUCLEOTIDE SEQUENCE [LARGE SCALE GENOMIC DNA]</scope>
    <source>
        <strain evidence="1">Daus_M_001</strain>
        <tissue evidence="1">Leg muscle</tissue>
    </source>
</reference>
<accession>A0ABQ9G7F0</accession>
<protein>
    <submittedName>
        <fullName evidence="1">Uncharacterized protein</fullName>
    </submittedName>
</protein>
<keyword evidence="2" id="KW-1185">Reference proteome</keyword>
<proteinExistence type="predicted"/>
<dbReference type="EMBL" id="JARBHB010000014">
    <property type="protein sequence ID" value="KAJ8868370.1"/>
    <property type="molecule type" value="Genomic_DNA"/>
</dbReference>
<sequence length="112" mass="12928">MFVDTREISVDLYLAFPIEASIFEAFRTGMEETTSLRADCDSVMMLMKNLNLLLGPSEGEEGVVGAGVGLPSCLPSDRRLRWWWGCREHQNMPAWVCVRQNMEFFYHEIYVE</sequence>
<name>A0ABQ9G7F0_9NEOP</name>
<organism evidence="1 2">
    <name type="scientific">Dryococelus australis</name>
    <dbReference type="NCBI Taxonomy" id="614101"/>
    <lineage>
        <taxon>Eukaryota</taxon>
        <taxon>Metazoa</taxon>
        <taxon>Ecdysozoa</taxon>
        <taxon>Arthropoda</taxon>
        <taxon>Hexapoda</taxon>
        <taxon>Insecta</taxon>
        <taxon>Pterygota</taxon>
        <taxon>Neoptera</taxon>
        <taxon>Polyneoptera</taxon>
        <taxon>Phasmatodea</taxon>
        <taxon>Verophasmatodea</taxon>
        <taxon>Anareolatae</taxon>
        <taxon>Phasmatidae</taxon>
        <taxon>Eurycanthinae</taxon>
        <taxon>Dryococelus</taxon>
    </lineage>
</organism>